<comment type="caution">
    <text evidence="2">The sequence shown here is derived from an EMBL/GenBank/DDBJ whole genome shotgun (WGS) entry which is preliminary data.</text>
</comment>
<dbReference type="Proteomes" id="UP000285236">
    <property type="component" value="Unassembled WGS sequence"/>
</dbReference>
<organism evidence="2 3">
    <name type="scientific">Segatella copri</name>
    <dbReference type="NCBI Taxonomy" id="165179"/>
    <lineage>
        <taxon>Bacteria</taxon>
        <taxon>Pseudomonadati</taxon>
        <taxon>Bacteroidota</taxon>
        <taxon>Bacteroidia</taxon>
        <taxon>Bacteroidales</taxon>
        <taxon>Prevotellaceae</taxon>
        <taxon>Segatella</taxon>
    </lineage>
</organism>
<protein>
    <submittedName>
        <fullName evidence="2">Uncharacterized protein</fullName>
    </submittedName>
</protein>
<sequence>MTDLVSQYIKKGLHSLYYAFYVIIEGIFKVSHSWNPIISIAGIISLLVALPLINIIRLLFLCWMDLDIPVNTATIICIIIWNGLYWLTYHYYFPAYKNIEQKFQKDSMLSKIVFGMFAIAVICISIHINCWLSELYLIKWKSL</sequence>
<feature type="transmembrane region" description="Helical" evidence="1">
    <location>
        <begin position="72"/>
        <end position="92"/>
    </location>
</feature>
<feature type="transmembrane region" description="Helical" evidence="1">
    <location>
        <begin position="12"/>
        <end position="31"/>
    </location>
</feature>
<keyword evidence="1" id="KW-0812">Transmembrane</keyword>
<feature type="transmembrane region" description="Helical" evidence="1">
    <location>
        <begin position="112"/>
        <end position="132"/>
    </location>
</feature>
<evidence type="ECO:0000313" key="2">
    <source>
        <dbReference type="EMBL" id="RGU89054.1"/>
    </source>
</evidence>
<gene>
    <name evidence="2" type="ORF">DWW35_15440</name>
</gene>
<proteinExistence type="predicted"/>
<dbReference type="EMBL" id="QRYP01000087">
    <property type="protein sequence ID" value="RGU89054.1"/>
    <property type="molecule type" value="Genomic_DNA"/>
</dbReference>
<reference evidence="2 3" key="1">
    <citation type="submission" date="2018-08" db="EMBL/GenBank/DDBJ databases">
        <title>A genome reference for cultivated species of the human gut microbiota.</title>
        <authorList>
            <person name="Zou Y."/>
            <person name="Xue W."/>
            <person name="Luo G."/>
        </authorList>
    </citation>
    <scope>NUCLEOTIDE SEQUENCE [LARGE SCALE GENOMIC DNA]</scope>
    <source>
        <strain evidence="2 3">AF15-25</strain>
    </source>
</reference>
<evidence type="ECO:0000313" key="3">
    <source>
        <dbReference type="Proteomes" id="UP000285236"/>
    </source>
</evidence>
<keyword evidence="1" id="KW-0472">Membrane</keyword>
<dbReference type="AlphaFoldDB" id="A0AA92TPC6"/>
<accession>A0AA92TPC6</accession>
<evidence type="ECO:0000256" key="1">
    <source>
        <dbReference type="SAM" id="Phobius"/>
    </source>
</evidence>
<name>A0AA92TPC6_9BACT</name>
<feature type="transmembrane region" description="Helical" evidence="1">
    <location>
        <begin position="37"/>
        <end position="60"/>
    </location>
</feature>
<keyword evidence="1" id="KW-1133">Transmembrane helix</keyword>